<protein>
    <recommendedName>
        <fullName evidence="3">DUF4393 domain-containing protein</fullName>
    </recommendedName>
</protein>
<evidence type="ECO:0000313" key="1">
    <source>
        <dbReference type="EMBL" id="OXT02017.1"/>
    </source>
</evidence>
<dbReference type="Proteomes" id="UP000215405">
    <property type="component" value="Unassembled WGS sequence"/>
</dbReference>
<gene>
    <name evidence="1" type="ORF">B7H23_03540</name>
</gene>
<dbReference type="InterPro" id="IPR025506">
    <property type="entry name" value="Abi_alpha"/>
</dbReference>
<organism evidence="1 2">
    <name type="scientific">Notoacmeibacter marinus</name>
    <dbReference type="NCBI Taxonomy" id="1876515"/>
    <lineage>
        <taxon>Bacteria</taxon>
        <taxon>Pseudomonadati</taxon>
        <taxon>Pseudomonadota</taxon>
        <taxon>Alphaproteobacteria</taxon>
        <taxon>Hyphomicrobiales</taxon>
        <taxon>Notoacmeibacteraceae</taxon>
        <taxon>Notoacmeibacter</taxon>
    </lineage>
</organism>
<evidence type="ECO:0008006" key="3">
    <source>
        <dbReference type="Google" id="ProtNLM"/>
    </source>
</evidence>
<reference evidence="2" key="1">
    <citation type="journal article" date="2017" name="Int. J. Syst. Evol. Microbiol.">
        <title>Notoacmeibacter marinus gen. nov., sp. nov., isolated from the gut of a limpet and proposal of Notoacmeibacteraceae fam. nov. in the order Rhizobiales of the class Alphaproteobacteria.</title>
        <authorList>
            <person name="Huang Z."/>
            <person name="Guo F."/>
            <person name="Lai Q."/>
        </authorList>
    </citation>
    <scope>NUCLEOTIDE SEQUENCE [LARGE SCALE GENOMIC DNA]</scope>
    <source>
        <strain evidence="2">XMTR2A4</strain>
    </source>
</reference>
<dbReference type="Pfam" id="PF14337">
    <property type="entry name" value="Abi_alpha"/>
    <property type="match status" value="1"/>
</dbReference>
<sequence length="292" mass="32647">MMSDEAKKSNINVDLGLSARAEIKGEVPSTSMGRLVDALTDAIRPFTEARGLRADQVRLQREDVLIKIAERARSRMAKESERVSPIPLRVLQPILEKASLTDPDDEPLVETWANILRSASKNERANHIIFADILSKVDVSHLELLKCICKPNEGGAADACLDLQSDLRTFLPDLVRDSTQKASRGERSGDIADSMREDIRKIVDRRGSALVAAGANIRTRDEDRYFELATGFHIDKFPEDLGFALESLNILRIAEFDEGIIGKTSIWLTAYQMTLFGLQFFYAGYDGTDIYR</sequence>
<dbReference type="EMBL" id="NBYO01000001">
    <property type="protein sequence ID" value="OXT02017.1"/>
    <property type="molecule type" value="Genomic_DNA"/>
</dbReference>
<keyword evidence="2" id="KW-1185">Reference proteome</keyword>
<name>A0A231V1M1_9HYPH</name>
<dbReference type="AlphaFoldDB" id="A0A231V1M1"/>
<evidence type="ECO:0000313" key="2">
    <source>
        <dbReference type="Proteomes" id="UP000215405"/>
    </source>
</evidence>
<proteinExistence type="predicted"/>
<accession>A0A231V1M1</accession>
<comment type="caution">
    <text evidence="1">The sequence shown here is derived from an EMBL/GenBank/DDBJ whole genome shotgun (WGS) entry which is preliminary data.</text>
</comment>